<dbReference type="InterPro" id="IPR002602">
    <property type="entry name" value="DB"/>
</dbReference>
<dbReference type="Proteomes" id="UP000270924">
    <property type="component" value="Unassembled WGS sequence"/>
</dbReference>
<evidence type="ECO:0000259" key="1">
    <source>
        <dbReference type="Pfam" id="PF01682"/>
    </source>
</evidence>
<dbReference type="EMBL" id="UYWW01012164">
    <property type="protein sequence ID" value="VDM19142.1"/>
    <property type="molecule type" value="Genomic_DNA"/>
</dbReference>
<proteinExistence type="predicted"/>
<reference evidence="2 3" key="1">
    <citation type="submission" date="2018-11" db="EMBL/GenBank/DDBJ databases">
        <authorList>
            <consortium name="Pathogen Informatics"/>
        </authorList>
    </citation>
    <scope>NUCLEOTIDE SEQUENCE [LARGE SCALE GENOMIC DNA]</scope>
</reference>
<dbReference type="PANTHER" id="PTHR21679">
    <property type="entry name" value="DOMAIN OF UNKNOWN FUNCTION DB DOMAIN-CONTAINING PROTEIN-RELATED"/>
    <property type="match status" value="1"/>
</dbReference>
<dbReference type="FunCoup" id="A0A3P7G9G8">
    <property type="interactions" value="69"/>
</dbReference>
<dbReference type="PANTHER" id="PTHR21679:SF6">
    <property type="entry name" value="DOMAIN OF UNKNOWN FUNCTION DB DOMAIN-CONTAINING PROTEIN"/>
    <property type="match status" value="1"/>
</dbReference>
<dbReference type="Pfam" id="PF01682">
    <property type="entry name" value="DB"/>
    <property type="match status" value="1"/>
</dbReference>
<feature type="domain" description="Domain of unknown function DB" evidence="1">
    <location>
        <begin position="428"/>
        <end position="524"/>
    </location>
</feature>
<accession>A0A3P7G9G8</accession>
<evidence type="ECO:0000313" key="2">
    <source>
        <dbReference type="EMBL" id="VDM19142.1"/>
    </source>
</evidence>
<keyword evidence="3" id="KW-1185">Reference proteome</keyword>
<dbReference type="OrthoDB" id="5912719at2759"/>
<gene>
    <name evidence="2" type="ORF">WBA_LOCUS10351</name>
</gene>
<name>A0A3P7G9G8_WUCBA</name>
<dbReference type="OMA" id="CCEAYHV"/>
<sequence>MQEWMIRLNVKYKGRKLLINGCHYLLPSSFVCSLILISPSDYFVYYAQHGQLFSTLNCPPRKHIHRARMDVTLVLLSVLISMFTCNIGADLPSCERARCHHCRVTFIATMCPETCRPCLKEIPVPERYSPKFMNDSSNVFQRFQRPQARTVNIQQLLPQHPSQNPSYGAKYSLISPLPTQESPLASYHYQYLPQQPQPRIPPVSSQQTALFDTAFPSFPAVTFPTFPPFTFPPITLAPPVYLTLATEVSPNQFPVQPPTQTQLFQSQRTDIVASEQAIAPYAAIGSQPQIYLQPQQKTVQSAPYTIQQRAVPMYPVNSQSQLPAQQLQPPRQAPYLQVQQPQQHFYTTNQQPTVSIRPLPQSHLSQKIARPALLPSQKYSIDAATNYIEESYYKTKPKQPPTLTQCPRQPNWEPCITKEMANDRFKACCQELGEGCAALCNYDATLTTIQLAVLTGRCPLNKVGNVMICASGYQDATPCCEAYHVFEPGYEHCRPYCNPAAGLPQGVLLSEQYKCLGKLSQIQRSLKTNAFTK</sequence>
<dbReference type="InParanoid" id="A0A3P7G9G8"/>
<protein>
    <recommendedName>
        <fullName evidence="1">Domain of unknown function DB domain-containing protein</fullName>
    </recommendedName>
</protein>
<dbReference type="AlphaFoldDB" id="A0A3P7G9G8"/>
<evidence type="ECO:0000313" key="3">
    <source>
        <dbReference type="Proteomes" id="UP000270924"/>
    </source>
</evidence>
<organism evidence="2 3">
    <name type="scientific">Wuchereria bancrofti</name>
    <dbReference type="NCBI Taxonomy" id="6293"/>
    <lineage>
        <taxon>Eukaryota</taxon>
        <taxon>Metazoa</taxon>
        <taxon>Ecdysozoa</taxon>
        <taxon>Nematoda</taxon>
        <taxon>Chromadorea</taxon>
        <taxon>Rhabditida</taxon>
        <taxon>Spirurina</taxon>
        <taxon>Spiruromorpha</taxon>
        <taxon>Filarioidea</taxon>
        <taxon>Onchocercidae</taxon>
        <taxon>Wuchereria</taxon>
    </lineage>
</organism>